<keyword evidence="1" id="KW-0732">Signal</keyword>
<evidence type="ECO:0000313" key="3">
    <source>
        <dbReference type="Proteomes" id="UP001138921"/>
    </source>
</evidence>
<gene>
    <name evidence="2" type="ORF">J1C56_13200</name>
</gene>
<evidence type="ECO:0008006" key="4">
    <source>
        <dbReference type="Google" id="ProtNLM"/>
    </source>
</evidence>
<organism evidence="2 3">
    <name type="scientific">Aminobacter anthyllidis</name>
    <dbReference type="NCBI Taxonomy" id="1035067"/>
    <lineage>
        <taxon>Bacteria</taxon>
        <taxon>Pseudomonadati</taxon>
        <taxon>Pseudomonadota</taxon>
        <taxon>Alphaproteobacteria</taxon>
        <taxon>Hyphomicrobiales</taxon>
        <taxon>Phyllobacteriaceae</taxon>
        <taxon>Aminobacter</taxon>
    </lineage>
</organism>
<feature type="signal peptide" evidence="1">
    <location>
        <begin position="1"/>
        <end position="18"/>
    </location>
</feature>
<dbReference type="Proteomes" id="UP001138921">
    <property type="component" value="Unassembled WGS sequence"/>
</dbReference>
<evidence type="ECO:0000313" key="2">
    <source>
        <dbReference type="EMBL" id="MBT1156551.1"/>
    </source>
</evidence>
<dbReference type="AlphaFoldDB" id="A0A9X1ABE8"/>
<dbReference type="EMBL" id="JAFLWW010000003">
    <property type="protein sequence ID" value="MBT1156551.1"/>
    <property type="molecule type" value="Genomic_DNA"/>
</dbReference>
<comment type="caution">
    <text evidence="2">The sequence shown here is derived from an EMBL/GenBank/DDBJ whole genome shotgun (WGS) entry which is preliminary data.</text>
</comment>
<evidence type="ECO:0000256" key="1">
    <source>
        <dbReference type="SAM" id="SignalP"/>
    </source>
</evidence>
<reference evidence="2" key="1">
    <citation type="journal article" date="2021" name="Microorganisms">
        <title>Phylogenomic Reconstruction and Metabolic Potential of the Genus Aminobacter.</title>
        <authorList>
            <person name="Artuso I."/>
            <person name="Turrini P."/>
            <person name="Pirolo M."/>
            <person name="Lugli G.A."/>
            <person name="Ventura M."/>
            <person name="Visca P."/>
        </authorList>
    </citation>
    <scope>NUCLEOTIDE SEQUENCE</scope>
    <source>
        <strain evidence="2">LMG 26462</strain>
    </source>
</reference>
<accession>A0A9X1ABE8</accession>
<reference evidence="2" key="2">
    <citation type="submission" date="2021-03" db="EMBL/GenBank/DDBJ databases">
        <authorList>
            <person name="Artuso I."/>
            <person name="Turrini P."/>
            <person name="Pirolo M."/>
            <person name="Lugli G.A."/>
            <person name="Ventura M."/>
            <person name="Visca P."/>
        </authorList>
    </citation>
    <scope>NUCLEOTIDE SEQUENCE</scope>
    <source>
        <strain evidence="2">LMG 26462</strain>
    </source>
</reference>
<keyword evidence="3" id="KW-1185">Reference proteome</keyword>
<name>A0A9X1ABE8_9HYPH</name>
<protein>
    <recommendedName>
        <fullName evidence="4">Lipoprotein</fullName>
    </recommendedName>
</protein>
<proteinExistence type="predicted"/>
<dbReference type="RefSeq" id="WP_214389805.1">
    <property type="nucleotide sequence ID" value="NZ_JAFLWW010000003.1"/>
</dbReference>
<dbReference type="PROSITE" id="PS51257">
    <property type="entry name" value="PROKAR_LIPOPROTEIN"/>
    <property type="match status" value="1"/>
</dbReference>
<sequence>MRRWIFAAACLSASVALSACNSAKDVLEPSAVAPTEQSTALAKTEGTDVAAPAMAGTATVAASAVPAQTAAVVSKARVQFAPIVGATVEAATPLTQRLGTRARERGITLAGSTDTSPPGIIMRGYFSAMTEGKDTTVVYVWDVYDPAGTRLHRINGQQTAASAGSGEGWPAVAPATMQSIADSTIDQLADWLAAKPG</sequence>
<feature type="chain" id="PRO_5040939154" description="Lipoprotein" evidence="1">
    <location>
        <begin position="19"/>
        <end position="197"/>
    </location>
</feature>